<dbReference type="InterPro" id="IPR001394">
    <property type="entry name" value="Peptidase_C19_UCH"/>
</dbReference>
<dbReference type="Pfam" id="PF02148">
    <property type="entry name" value="zf-UBP"/>
    <property type="match status" value="1"/>
</dbReference>
<keyword evidence="8" id="KW-0862">Zinc</keyword>
<accession>A0A1V2LMK5</accession>
<dbReference type="InterPro" id="IPR001607">
    <property type="entry name" value="Znf_UBP"/>
</dbReference>
<dbReference type="PROSITE" id="PS50271">
    <property type="entry name" value="ZF_UBP"/>
    <property type="match status" value="1"/>
</dbReference>
<dbReference type="GO" id="GO:0006508">
    <property type="term" value="P:proteolysis"/>
    <property type="evidence" value="ECO:0007669"/>
    <property type="project" value="UniProtKB-KW"/>
</dbReference>
<dbReference type="SMART" id="SM00484">
    <property type="entry name" value="XPGI"/>
    <property type="match status" value="1"/>
</dbReference>
<dbReference type="SMART" id="SM00165">
    <property type="entry name" value="UBA"/>
    <property type="match status" value="2"/>
</dbReference>
<dbReference type="InterPro" id="IPR009060">
    <property type="entry name" value="UBA-like_sf"/>
</dbReference>
<dbReference type="FunFam" id="3.30.40.10:FF:000396">
    <property type="entry name" value="Ubiquitin carboxyl-terminal hydrolase"/>
    <property type="match status" value="1"/>
</dbReference>
<dbReference type="Pfam" id="PF00627">
    <property type="entry name" value="UBA"/>
    <property type="match status" value="1"/>
</dbReference>
<evidence type="ECO:0000313" key="14">
    <source>
        <dbReference type="EMBL" id="ONH73649.1"/>
    </source>
</evidence>
<dbReference type="SUPFAM" id="SSF57850">
    <property type="entry name" value="RING/U-box"/>
    <property type="match status" value="1"/>
</dbReference>
<dbReference type="PROSITE" id="PS50030">
    <property type="entry name" value="UBA"/>
    <property type="match status" value="2"/>
</dbReference>
<dbReference type="Pfam" id="PF00443">
    <property type="entry name" value="UCH"/>
    <property type="match status" value="1"/>
</dbReference>
<dbReference type="Pfam" id="PF17807">
    <property type="entry name" value="zf-UBP_var"/>
    <property type="match status" value="1"/>
</dbReference>
<dbReference type="GO" id="GO:0006974">
    <property type="term" value="P:DNA damage response"/>
    <property type="evidence" value="ECO:0007669"/>
    <property type="project" value="UniProtKB-ARBA"/>
</dbReference>
<feature type="domain" description="UBP-type" evidence="13">
    <location>
        <begin position="1130"/>
        <end position="1236"/>
    </location>
</feature>
<dbReference type="GO" id="GO:0016579">
    <property type="term" value="P:protein deubiquitination"/>
    <property type="evidence" value="ECO:0007669"/>
    <property type="project" value="InterPro"/>
</dbReference>
<dbReference type="InterPro" id="IPR006084">
    <property type="entry name" value="XPG/Rad2"/>
</dbReference>
<dbReference type="Pfam" id="PF00867">
    <property type="entry name" value="XPG_I"/>
    <property type="match status" value="1"/>
</dbReference>
<evidence type="ECO:0000256" key="9">
    <source>
        <dbReference type="PROSITE-ProRule" id="PRU00502"/>
    </source>
</evidence>
<dbReference type="Gene3D" id="1.10.8.10">
    <property type="entry name" value="DNA helicase RuvA subunit, C-terminal domain"/>
    <property type="match status" value="2"/>
</dbReference>
<feature type="compositionally biased region" description="Polar residues" evidence="10">
    <location>
        <begin position="737"/>
        <end position="747"/>
    </location>
</feature>
<dbReference type="PROSITE" id="PS00972">
    <property type="entry name" value="USP_1"/>
    <property type="match status" value="1"/>
</dbReference>
<dbReference type="EMBL" id="MQVM01000013">
    <property type="protein sequence ID" value="ONH73649.1"/>
    <property type="molecule type" value="Genomic_DNA"/>
</dbReference>
<dbReference type="SMART" id="SM00290">
    <property type="entry name" value="ZnF_UBP"/>
    <property type="match status" value="1"/>
</dbReference>
<keyword evidence="5" id="KW-0479">Metal-binding</keyword>
<dbReference type="CDD" id="cd14298">
    <property type="entry name" value="UBA2_scUBP14_like"/>
    <property type="match status" value="1"/>
</dbReference>
<keyword evidence="4" id="KW-0645">Protease</keyword>
<evidence type="ECO:0000259" key="13">
    <source>
        <dbReference type="PROSITE" id="PS50271"/>
    </source>
</evidence>
<dbReference type="SUPFAM" id="SSF54001">
    <property type="entry name" value="Cysteine proteinases"/>
    <property type="match status" value="1"/>
</dbReference>
<organism evidence="14 15">
    <name type="scientific">Pichia kudriavzevii</name>
    <name type="common">Yeast</name>
    <name type="synonym">Issatchenkia orientalis</name>
    <dbReference type="NCBI Taxonomy" id="4909"/>
    <lineage>
        <taxon>Eukaryota</taxon>
        <taxon>Fungi</taxon>
        <taxon>Dikarya</taxon>
        <taxon>Ascomycota</taxon>
        <taxon>Saccharomycotina</taxon>
        <taxon>Pichiomycetes</taxon>
        <taxon>Pichiales</taxon>
        <taxon>Pichiaceae</taxon>
        <taxon>Pichia</taxon>
    </lineage>
</organism>
<evidence type="ECO:0000256" key="8">
    <source>
        <dbReference type="ARBA" id="ARBA00022833"/>
    </source>
</evidence>
<dbReference type="InterPro" id="IPR041432">
    <property type="entry name" value="UBP13_Znf-UBP_var"/>
</dbReference>
<keyword evidence="7" id="KW-0788">Thiol protease</keyword>
<evidence type="ECO:0000256" key="6">
    <source>
        <dbReference type="ARBA" id="ARBA00022771"/>
    </source>
</evidence>
<gene>
    <name evidence="14" type="ORF">BOH78_2908</name>
</gene>
<dbReference type="CDD" id="cd02658">
    <property type="entry name" value="Peptidase_C19B"/>
    <property type="match status" value="1"/>
</dbReference>
<dbReference type="InterPro" id="IPR033864">
    <property type="entry name" value="UBA2_scUBP14-like"/>
</dbReference>
<dbReference type="InterPro" id="IPR029060">
    <property type="entry name" value="PIN-like_dom_sf"/>
</dbReference>
<dbReference type="GO" id="GO:0004843">
    <property type="term" value="F:cysteine-type deubiquitinase activity"/>
    <property type="evidence" value="ECO:0007669"/>
    <property type="project" value="UniProtKB-EC"/>
</dbReference>
<feature type="region of interest" description="Disordered" evidence="10">
    <location>
        <begin position="720"/>
        <end position="747"/>
    </location>
</feature>
<feature type="domain" description="USP" evidence="12">
    <location>
        <begin position="1278"/>
        <end position="1753"/>
    </location>
</feature>
<reference evidence="15" key="1">
    <citation type="journal article" date="2017" name="Genome Announc.">
        <title>Genome sequences of Cyberlindnera fabianii 65, Pichia kudriavzevii 129, and Saccharomyces cerevisiae 131 isolated from fermented masau fruits in Zimbabwe.</title>
        <authorList>
            <person name="van Rijswijck I.M.H."/>
            <person name="Derks M.F.L."/>
            <person name="Abee T."/>
            <person name="de Ridder D."/>
            <person name="Smid E.J."/>
        </authorList>
    </citation>
    <scope>NUCLEOTIDE SEQUENCE [LARGE SCALE GENOMIC DNA]</scope>
    <source>
        <strain evidence="15">129</strain>
    </source>
</reference>
<comment type="catalytic activity">
    <reaction evidence="1">
        <text>Thiol-dependent hydrolysis of ester, thioester, amide, peptide and isopeptide bonds formed by the C-terminal Gly of ubiquitin (a 76-residue protein attached to proteins as an intracellular targeting signal).</text>
        <dbReference type="EC" id="3.4.19.12"/>
    </reaction>
</comment>
<dbReference type="Gene3D" id="3.90.70.10">
    <property type="entry name" value="Cysteine proteinases"/>
    <property type="match status" value="1"/>
</dbReference>
<dbReference type="GO" id="GO:0004518">
    <property type="term" value="F:nuclease activity"/>
    <property type="evidence" value="ECO:0007669"/>
    <property type="project" value="InterPro"/>
</dbReference>
<keyword evidence="14" id="KW-0378">Hydrolase</keyword>
<dbReference type="InterPro" id="IPR015940">
    <property type="entry name" value="UBA"/>
</dbReference>
<dbReference type="Gene3D" id="3.40.50.1010">
    <property type="entry name" value="5'-nuclease"/>
    <property type="match status" value="1"/>
</dbReference>
<dbReference type="InterPro" id="IPR050164">
    <property type="entry name" value="Peptidase_C19"/>
</dbReference>
<evidence type="ECO:0000256" key="4">
    <source>
        <dbReference type="ARBA" id="ARBA00022670"/>
    </source>
</evidence>
<comment type="similarity">
    <text evidence="2">Belongs to the peptidase C19 family.</text>
</comment>
<dbReference type="Gene3D" id="3.30.40.10">
    <property type="entry name" value="Zinc/RING finger domain, C3HC4 (zinc finger)"/>
    <property type="match status" value="2"/>
</dbReference>
<comment type="caution">
    <text evidence="14">The sequence shown here is derived from an EMBL/GenBank/DDBJ whole genome shotgun (WGS) entry which is preliminary data.</text>
</comment>
<dbReference type="InterPro" id="IPR038765">
    <property type="entry name" value="Papain-like_cys_pep_sf"/>
</dbReference>
<dbReference type="GO" id="GO:0008270">
    <property type="term" value="F:zinc ion binding"/>
    <property type="evidence" value="ECO:0007669"/>
    <property type="project" value="UniProtKB-KW"/>
</dbReference>
<dbReference type="InterPro" id="IPR028889">
    <property type="entry name" value="USP"/>
</dbReference>
<evidence type="ECO:0000256" key="5">
    <source>
        <dbReference type="ARBA" id="ARBA00022723"/>
    </source>
</evidence>
<evidence type="ECO:0000256" key="1">
    <source>
        <dbReference type="ARBA" id="ARBA00000707"/>
    </source>
</evidence>
<dbReference type="InterPro" id="IPR018200">
    <property type="entry name" value="USP_CS"/>
</dbReference>
<evidence type="ECO:0000256" key="7">
    <source>
        <dbReference type="ARBA" id="ARBA00022807"/>
    </source>
</evidence>
<evidence type="ECO:0000256" key="10">
    <source>
        <dbReference type="SAM" id="MobiDB-lite"/>
    </source>
</evidence>
<dbReference type="PANTHER" id="PTHR24006:SF664">
    <property type="entry name" value="UBIQUITIN CARBOXYL-TERMINAL HYDROLASE"/>
    <property type="match status" value="1"/>
</dbReference>
<dbReference type="GO" id="GO:0005634">
    <property type="term" value="C:nucleus"/>
    <property type="evidence" value="ECO:0007669"/>
    <property type="project" value="TreeGrafter"/>
</dbReference>
<dbReference type="Proteomes" id="UP000189274">
    <property type="component" value="Unassembled WGS sequence"/>
</dbReference>
<evidence type="ECO:0000256" key="2">
    <source>
        <dbReference type="ARBA" id="ARBA00009085"/>
    </source>
</evidence>
<sequence>MTIDGFWNEVSKKIDLNKHRVTFRDYAYEFYHKNQRFLNVGIDIFQWIFEHGCSVEGGLEQSRGITSLSENEHVIALIVAGISSKLKTLTGLPINFVIVFDGKLKNEKMRWSRVEEEHSSLIFEKKYREGLDYVRSNQHITKGKCVEAVMKLLEAWNVSYIVAPGDGEIELARLNDAGIIDAIISNDADSFAYGAKTILRNYSRYKEDKPASGRSTERLNLEYMVTPVTMKMLNEINLDTHKIMFIACCQGDDFSKGISSMGIKKAWALATIEVKDFDPVHELRNIYVSKNKLDYIQGKLPYGYEQRKRLLKDYQEKLKQSIIDHGRLYFGRVTASNITLPKDYIFASHYYPHFAPMIFKHRHTDTNMLELQGSLPVAISLPELPQPLSVKSVHGSRIYVKCGNNSTYPEHVMEFTDYVSGPQIENFNSDYYHWFERIKYNAIFTLTKSNKSNLEGMEYISDYLGGSFVWRAILNKEKLGLETSSVFIKATKVVKFSSQEATFYQVKYYPRKIFKKLLNLPDFRLDENFNEIQDKIEHVWLPEQLLKSHCNGIEIIRYYKANKTPGSTDKKLSKTKNVTPQKATLDYYSKTDKSPITILNKSLPVLNIFNASKHNLEDRSVGTSPSKKLKLGQVEGRLFQRNHSIVIPLNNKIGNTGIIDKAQTPDDPETYRVLNNANTANIGQLNESFLNLTDDDADISSELSFTKFLNDAKAKDKADQRHFEVTPASEVSDKKSTNSSKLVSTLGNNDTFGRKHLKKNNNAVLRGPSFMDQVTRLQEVPAGPVTSETDFSFEDDSEIKHVLLGLKGKQHGDDKEIAQTHTQEKIDLTSDDPFDDDSTFLRGIDNLESNLQTKPQNILPAKNSGNDNIYEINGPGKCISEQVGEYNVDLTILTPSREFEGNEGGDRCNEIPLGSHNTFIEIEADDYATEAKSCFSASMVDITTEYRKSGITSVEDKSHNNPPFYSAKDSSGNVLLAENTNINLDSIIVPHPSDRVFKDDCMFSFDTAFDSPGLDICMTCHQAFSRGEHNYTSMHGEFYDHRVFLNYKKIKKVQKGEQQPHKIMKLEIKEKAEDELFDTKCAIYLQNTDTTIEYPNSQLPVKVSQAADALIHFTSSEKKEEIKAWEQEIKPCRHSISINQSTIPNLQLKKCNDCELKENLWICLHCGNLGCGRAQFGGVSGHSHAMKHQKSHPDHCVAVKLGSLSTDIADCYCYECDDEVKVPNLAVLLKTYGIDITNFVRTEKSLTELQIEQNVQWDFKISGDANGEIKPVFGEGLTGFKNLGNSCYMASCLQVLFSLGSFREAFFNPDGMPLDKILGNLKPYEDLETQLFKVGDGLHSGRYSVPDESTTEVVKYQRGIKPSGFKSLIGQGHPEFSTMLQQDAFEFWTYLIDKIEKERLTGQIDESPTNSLKLVLEDKIKCTNCKGVRIKKEVTDNISIPISIKQLKAKKDGEKVYQPTTITNSISFWNSPELFEYECPMCKCKQPATKKTSFKTTPRYLVLNPQRIVLENWTPSKVSVPLTLEEKICLEPFKSEGLLADEIELPEEDSAQEFKFDEDAMSKLLEVGFTENRAKHALYATGNNDAEAAMNWLFSHMEDSDIDKPFTLQCDNLSSKGPLENVDKEKLANLTVMGFDEKLSVKALVLNDGNMEAAVEWLFTHPEDDGVLPELEVKVDISKKLEAEKGSYDYEIVGVICHKGSSVHSGHYVAFIKKMIDGASHWVLFNDEKVVLASSENLKELETCGYVYVYQRIDV</sequence>
<dbReference type="GO" id="GO:0005829">
    <property type="term" value="C:cytosol"/>
    <property type="evidence" value="ECO:0007669"/>
    <property type="project" value="TreeGrafter"/>
</dbReference>
<keyword evidence="6 9" id="KW-0863">Zinc-finger</keyword>
<dbReference type="VEuPathDB" id="FungiDB:C5L36_0A07950"/>
<feature type="domain" description="UBA" evidence="11">
    <location>
        <begin position="1555"/>
        <end position="1596"/>
    </location>
</feature>
<evidence type="ECO:0000313" key="15">
    <source>
        <dbReference type="Proteomes" id="UP000189274"/>
    </source>
</evidence>
<dbReference type="CDD" id="cd14385">
    <property type="entry name" value="UBA1_spUBP14_like"/>
    <property type="match status" value="1"/>
</dbReference>
<dbReference type="EC" id="3.4.19.12" evidence="3"/>
<evidence type="ECO:0000259" key="11">
    <source>
        <dbReference type="PROSITE" id="PS50030"/>
    </source>
</evidence>
<name>A0A1V2LMK5_PICKU</name>
<evidence type="ECO:0000259" key="12">
    <source>
        <dbReference type="PROSITE" id="PS50235"/>
    </source>
</evidence>
<dbReference type="SUPFAM" id="SSF88723">
    <property type="entry name" value="PIN domain-like"/>
    <property type="match status" value="1"/>
</dbReference>
<proteinExistence type="inferred from homology"/>
<dbReference type="SUPFAM" id="SSF46934">
    <property type="entry name" value="UBA-like"/>
    <property type="match status" value="1"/>
</dbReference>
<evidence type="ECO:0000256" key="3">
    <source>
        <dbReference type="ARBA" id="ARBA00012759"/>
    </source>
</evidence>
<dbReference type="PROSITE" id="PS50235">
    <property type="entry name" value="USP_3"/>
    <property type="match status" value="1"/>
</dbReference>
<protein>
    <recommendedName>
        <fullName evidence="3">ubiquitinyl hydrolase 1</fullName>
        <ecNumber evidence="3">3.4.19.12</ecNumber>
    </recommendedName>
</protein>
<feature type="domain" description="UBA" evidence="11">
    <location>
        <begin position="1621"/>
        <end position="1661"/>
    </location>
</feature>
<dbReference type="CDD" id="cd09870">
    <property type="entry name" value="PIN_YEN1"/>
    <property type="match status" value="1"/>
</dbReference>
<dbReference type="PRINTS" id="PR00853">
    <property type="entry name" value="XPGRADSUPER"/>
</dbReference>
<dbReference type="InterPro" id="IPR013083">
    <property type="entry name" value="Znf_RING/FYVE/PHD"/>
</dbReference>
<dbReference type="PANTHER" id="PTHR24006">
    <property type="entry name" value="UBIQUITIN CARBOXYL-TERMINAL HYDROLASE"/>
    <property type="match status" value="1"/>
</dbReference>
<dbReference type="InterPro" id="IPR006086">
    <property type="entry name" value="XPG-I_dom"/>
</dbReference>